<dbReference type="Proteomes" id="UP000249393">
    <property type="component" value="Unassembled WGS sequence"/>
</dbReference>
<sequence length="148" mass="15118">MLKSVLVAGAMIGVVAIAGAAGAAELQVKMQNQGSQGMMVFEPANAKLKVGDTIRFIPTDVGHNVETIPGMWPAGVAPVKGVIGKEVVVKVAKSGVYGFKCTPHWAMGMAFVAKVGDGKPNAAEAEAAIATAPTMAKKRLAADFAAIK</sequence>
<evidence type="ECO:0000256" key="3">
    <source>
        <dbReference type="ARBA" id="ARBA00022723"/>
    </source>
</evidence>
<dbReference type="SUPFAM" id="SSF49503">
    <property type="entry name" value="Cupredoxins"/>
    <property type="match status" value="1"/>
</dbReference>
<keyword evidence="3 8" id="KW-0479">Metal-binding</keyword>
<keyword evidence="9" id="KW-0732">Signal</keyword>
<evidence type="ECO:0000256" key="7">
    <source>
        <dbReference type="NCBIfam" id="TIGR02375"/>
    </source>
</evidence>
<evidence type="ECO:0000256" key="6">
    <source>
        <dbReference type="ARBA" id="ARBA00023008"/>
    </source>
</evidence>
<evidence type="ECO:0000313" key="12">
    <source>
        <dbReference type="Proteomes" id="UP000249393"/>
    </source>
</evidence>
<evidence type="ECO:0000256" key="1">
    <source>
        <dbReference type="ARBA" id="ARBA00004418"/>
    </source>
</evidence>
<dbReference type="InterPro" id="IPR001235">
    <property type="entry name" value="Copper_blue_Plastocyanin"/>
</dbReference>
<dbReference type="PRINTS" id="PR00156">
    <property type="entry name" value="COPPERBLUE"/>
</dbReference>
<keyword evidence="4" id="KW-0574">Periplasm</keyword>
<dbReference type="RefSeq" id="WP_304277665.1">
    <property type="nucleotide sequence ID" value="NZ_QFQZ01000031.1"/>
</dbReference>
<feature type="signal peptide" evidence="9">
    <location>
        <begin position="1"/>
        <end position="23"/>
    </location>
</feature>
<evidence type="ECO:0000256" key="4">
    <source>
        <dbReference type="ARBA" id="ARBA00022764"/>
    </source>
</evidence>
<dbReference type="GO" id="GO:0042597">
    <property type="term" value="C:periplasmic space"/>
    <property type="evidence" value="ECO:0007669"/>
    <property type="project" value="UniProtKB-SubCell"/>
</dbReference>
<feature type="binding site" evidence="8">
    <location>
        <position position="109"/>
    </location>
    <ligand>
        <name>Cu cation</name>
        <dbReference type="ChEBI" id="CHEBI:23378"/>
    </ligand>
</feature>
<comment type="cofactor">
    <cofactor evidence="8">
        <name>Cu cation</name>
        <dbReference type="ChEBI" id="CHEBI:23378"/>
    </cofactor>
    <text evidence="8">Binds 1 copper ion per subunit.</text>
</comment>
<accession>A0A2W5WK22</accession>
<dbReference type="InterPro" id="IPR008972">
    <property type="entry name" value="Cupredoxin"/>
</dbReference>
<evidence type="ECO:0000256" key="5">
    <source>
        <dbReference type="ARBA" id="ARBA00022982"/>
    </source>
</evidence>
<reference evidence="11 12" key="1">
    <citation type="submission" date="2017-08" db="EMBL/GenBank/DDBJ databases">
        <title>Infants hospitalized years apart are colonized by the same room-sourced microbial strains.</title>
        <authorList>
            <person name="Brooks B."/>
            <person name="Olm M.R."/>
            <person name="Firek B.A."/>
            <person name="Baker R."/>
            <person name="Thomas B.C."/>
            <person name="Morowitz M.J."/>
            <person name="Banfield J.F."/>
        </authorList>
    </citation>
    <scope>NUCLEOTIDE SEQUENCE [LARGE SCALE GENOMIC DNA]</scope>
    <source>
        <strain evidence="11">S2_003_000_R2_4</strain>
    </source>
</reference>
<evidence type="ECO:0000256" key="2">
    <source>
        <dbReference type="ARBA" id="ARBA00022448"/>
    </source>
</evidence>
<organism evidence="11 12">
    <name type="scientific">Caulobacter segnis</name>
    <dbReference type="NCBI Taxonomy" id="88688"/>
    <lineage>
        <taxon>Bacteria</taxon>
        <taxon>Pseudomonadati</taxon>
        <taxon>Pseudomonadota</taxon>
        <taxon>Alphaproteobacteria</taxon>
        <taxon>Caulobacterales</taxon>
        <taxon>Caulobacteraceae</taxon>
        <taxon>Caulobacter</taxon>
    </lineage>
</organism>
<evidence type="ECO:0000259" key="10">
    <source>
        <dbReference type="Pfam" id="PF00127"/>
    </source>
</evidence>
<feature type="binding site" evidence="8">
    <location>
        <position position="101"/>
    </location>
    <ligand>
        <name>Cu cation</name>
        <dbReference type="ChEBI" id="CHEBI:23378"/>
    </ligand>
</feature>
<dbReference type="GO" id="GO:0009055">
    <property type="term" value="F:electron transfer activity"/>
    <property type="evidence" value="ECO:0007669"/>
    <property type="project" value="InterPro"/>
</dbReference>
<dbReference type="PRINTS" id="PR00155">
    <property type="entry name" value="AMICYANIN"/>
</dbReference>
<dbReference type="NCBIfam" id="TIGR02375">
    <property type="entry name" value="pseudoazurin"/>
    <property type="match status" value="1"/>
</dbReference>
<protein>
    <recommendedName>
        <fullName evidence="7">Pseudoazurin</fullName>
    </recommendedName>
</protein>
<feature type="chain" id="PRO_5015876191" description="Pseudoazurin" evidence="9">
    <location>
        <begin position="24"/>
        <end position="148"/>
    </location>
</feature>
<name>A0A2W5WK22_9CAUL</name>
<dbReference type="Gene3D" id="2.60.40.420">
    <property type="entry name" value="Cupredoxins - blue copper proteins"/>
    <property type="match status" value="1"/>
</dbReference>
<dbReference type="EMBL" id="QFQZ01000031">
    <property type="protein sequence ID" value="PZR34178.1"/>
    <property type="molecule type" value="Genomic_DNA"/>
</dbReference>
<proteinExistence type="predicted"/>
<dbReference type="InterPro" id="IPR000923">
    <property type="entry name" value="BlueCu_1"/>
</dbReference>
<feature type="domain" description="Blue (type 1) copper" evidence="10">
    <location>
        <begin position="29"/>
        <end position="111"/>
    </location>
</feature>
<evidence type="ECO:0000256" key="9">
    <source>
        <dbReference type="SAM" id="SignalP"/>
    </source>
</evidence>
<keyword evidence="2" id="KW-0813">Transport</keyword>
<dbReference type="Pfam" id="PF00127">
    <property type="entry name" value="Copper-bind"/>
    <property type="match status" value="1"/>
</dbReference>
<feature type="binding site" evidence="8">
    <location>
        <position position="104"/>
    </location>
    <ligand>
        <name>Cu cation</name>
        <dbReference type="ChEBI" id="CHEBI:23378"/>
    </ligand>
</feature>
<gene>
    <name evidence="11" type="ORF">DI526_11195</name>
</gene>
<evidence type="ECO:0000313" key="11">
    <source>
        <dbReference type="EMBL" id="PZR34178.1"/>
    </source>
</evidence>
<dbReference type="InterPro" id="IPR012745">
    <property type="entry name" value="Pseudoazurin"/>
</dbReference>
<evidence type="ECO:0000256" key="8">
    <source>
        <dbReference type="PIRSR" id="PIRSR602386-1"/>
    </source>
</evidence>
<keyword evidence="6 8" id="KW-0186">Copper</keyword>
<comment type="caution">
    <text evidence="11">The sequence shown here is derived from an EMBL/GenBank/DDBJ whole genome shotgun (WGS) entry which is preliminary data.</text>
</comment>
<dbReference type="GO" id="GO:0005507">
    <property type="term" value="F:copper ion binding"/>
    <property type="evidence" value="ECO:0007669"/>
    <property type="project" value="UniProtKB-UniRule"/>
</dbReference>
<feature type="binding site" evidence="8">
    <location>
        <position position="63"/>
    </location>
    <ligand>
        <name>Cu cation</name>
        <dbReference type="ChEBI" id="CHEBI:23378"/>
    </ligand>
</feature>
<comment type="subcellular location">
    <subcellularLocation>
        <location evidence="1">Periplasm</location>
    </subcellularLocation>
</comment>
<dbReference type="InterPro" id="IPR002386">
    <property type="entry name" value="Amicyanin/Pseudoazurin"/>
</dbReference>
<keyword evidence="5" id="KW-0249">Electron transport</keyword>
<dbReference type="AlphaFoldDB" id="A0A2W5WK22"/>